<feature type="compositionally biased region" description="Basic residues" evidence="6">
    <location>
        <begin position="55"/>
        <end position="65"/>
    </location>
</feature>
<proteinExistence type="inferred from homology"/>
<feature type="domain" description="Phospholipid/glycerol acyltransferase" evidence="7">
    <location>
        <begin position="296"/>
        <end position="428"/>
    </location>
</feature>
<dbReference type="GO" id="GO:0004366">
    <property type="term" value="F:glycerol-3-phosphate O-acyltransferase activity"/>
    <property type="evidence" value="ECO:0007669"/>
    <property type="project" value="TreeGrafter"/>
</dbReference>
<reference evidence="8 9" key="1">
    <citation type="journal article" date="2024" name="BMC Genomics">
        <title>Genome assembly of redclaw crayfish (Cherax quadricarinatus) provides insights into its immune adaptation and hypoxia tolerance.</title>
        <authorList>
            <person name="Liu Z."/>
            <person name="Zheng J."/>
            <person name="Li H."/>
            <person name="Fang K."/>
            <person name="Wang S."/>
            <person name="He J."/>
            <person name="Zhou D."/>
            <person name="Weng S."/>
            <person name="Chi M."/>
            <person name="Gu Z."/>
            <person name="He J."/>
            <person name="Li F."/>
            <person name="Wang M."/>
        </authorList>
    </citation>
    <scope>NUCLEOTIDE SEQUENCE [LARGE SCALE GENOMIC DNA]</scope>
    <source>
        <strain evidence="8">ZL_2023a</strain>
    </source>
</reference>
<dbReference type="Pfam" id="PF19277">
    <property type="entry name" value="GPAT_C"/>
    <property type="match status" value="2"/>
</dbReference>
<sequence>MVDVLPKLQKVGDPWTSTPSRYYGPQNAQTRAGNGYIDHNDGVNSSRRNYGNGHGTKRGGTRNRVKSYNSWGRSQSQMSATSRYVSAPRPTKYTRRTWDQAASALHQIRLGERLAEFKCSPIFHPQPLCRPFHGRACACMPFSMNGLIDETTTNLGLQNLLHVSTSNSDRYYLTRKCCYVFHCLNLRTRFNYPNIPNKMIIRDERVTSAMEQVVTEEMENNGLATDDQKAYSSLIAKHTKRAHKLLNDMKAAISSTLIRLTGYVLFKVFSNLLMSVTIHGGQQEVIERAAKRDTPIIFVPLHRSHVDYLFVTWVLFNRQIPAPVVAAGDNLRIPVFGWLLRGLGGFFIKRRLESCKARKDILYRAVLQTYVTHALQAGYNLEFFIEGGRTRTGKPSMPKGGLLSVIVDAYTNGTLDDALIVPIAINYDRILDGNFIREQMGQSKVPESFWGAVRAIIKVLSTNYGHARIDFGQPFSLREFVKNAKGVASRLGLNQPQNQPQSEIILGCTPPLSPTPINVNSSPVASDLKPLAPLPQDVTTTTLVTGKGHQRSLSSPASSDHLRLKRTLSNPSSAINAISRTNSNLHEARSNSSLFGNDVTDEYRYLVKSLASHIVYDAERCQAIMSTNAIAWLLSFVYRNGTSLFTLTKALDALRDSLRTRKRDTGFSGKSKDVVIHAVKLLGAGLVRVEKPQETDKLRCEETDVLIAPITLLPNVIELNYYASALTPVFAVDAIVATSLLSLLDCDLWSYKDCSLDILIDREKLIKRALRLSEMLQNEFLLAPPCASLDTKLHESVDSLVDMGLLQNAGSIHNRWSDDSDEDDLTFSLCYKMVPSTSSLEVIGAWTTMLAPILDAYYCTACNLHTLITRQTPDKVFIQNTQNHIAALVDKGTLRYGESMCVEPIRNAVKFFETEGVMESYTQDSVRLLYLANEYDSEDRLSAFIAEIDCYRS</sequence>
<dbReference type="SUPFAM" id="SSF69593">
    <property type="entry name" value="Glycerol-3-phosphate (1)-acyltransferase"/>
    <property type="match status" value="1"/>
</dbReference>
<dbReference type="GO" id="GO:0006072">
    <property type="term" value="P:glycerol-3-phosphate metabolic process"/>
    <property type="evidence" value="ECO:0007669"/>
    <property type="project" value="TreeGrafter"/>
</dbReference>
<dbReference type="InterPro" id="IPR045520">
    <property type="entry name" value="GPAT/DHAPAT_C"/>
</dbReference>
<evidence type="ECO:0000259" key="7">
    <source>
        <dbReference type="SMART" id="SM00563"/>
    </source>
</evidence>
<dbReference type="InterPro" id="IPR041728">
    <property type="entry name" value="GPAT/DHAPAT_LPLAT"/>
</dbReference>
<dbReference type="InterPro" id="IPR022284">
    <property type="entry name" value="GPAT/DHAPAT"/>
</dbReference>
<evidence type="ECO:0000256" key="5">
    <source>
        <dbReference type="ARBA" id="ARBA00023315"/>
    </source>
</evidence>
<organism evidence="8 9">
    <name type="scientific">Cherax quadricarinatus</name>
    <name type="common">Australian red claw crayfish</name>
    <dbReference type="NCBI Taxonomy" id="27406"/>
    <lineage>
        <taxon>Eukaryota</taxon>
        <taxon>Metazoa</taxon>
        <taxon>Ecdysozoa</taxon>
        <taxon>Arthropoda</taxon>
        <taxon>Crustacea</taxon>
        <taxon>Multicrustacea</taxon>
        <taxon>Malacostraca</taxon>
        <taxon>Eumalacostraca</taxon>
        <taxon>Eucarida</taxon>
        <taxon>Decapoda</taxon>
        <taxon>Pleocyemata</taxon>
        <taxon>Astacidea</taxon>
        <taxon>Parastacoidea</taxon>
        <taxon>Parastacidae</taxon>
        <taxon>Cherax</taxon>
    </lineage>
</organism>
<dbReference type="GO" id="GO:0019432">
    <property type="term" value="P:triglyceride biosynthetic process"/>
    <property type="evidence" value="ECO:0007669"/>
    <property type="project" value="TreeGrafter"/>
</dbReference>
<evidence type="ECO:0000313" key="9">
    <source>
        <dbReference type="Proteomes" id="UP001445076"/>
    </source>
</evidence>
<gene>
    <name evidence="8" type="ORF">OTU49_005557</name>
</gene>
<evidence type="ECO:0000313" key="8">
    <source>
        <dbReference type="EMBL" id="KAK8735199.1"/>
    </source>
</evidence>
<dbReference type="GO" id="GO:0031966">
    <property type="term" value="C:mitochondrial membrane"/>
    <property type="evidence" value="ECO:0007669"/>
    <property type="project" value="TreeGrafter"/>
</dbReference>
<accession>A0AAW0X659</accession>
<dbReference type="Pfam" id="PF01553">
    <property type="entry name" value="Acyltransferase"/>
    <property type="match status" value="1"/>
</dbReference>
<keyword evidence="5" id="KW-0012">Acyltransferase</keyword>
<protein>
    <recommendedName>
        <fullName evidence="7">Phospholipid/glycerol acyltransferase domain-containing protein</fullName>
    </recommendedName>
</protein>
<evidence type="ECO:0000256" key="1">
    <source>
        <dbReference type="ARBA" id="ARBA00004370"/>
    </source>
</evidence>
<dbReference type="EMBL" id="JARKIK010000048">
    <property type="protein sequence ID" value="KAK8735199.1"/>
    <property type="molecule type" value="Genomic_DNA"/>
</dbReference>
<evidence type="ECO:0000256" key="3">
    <source>
        <dbReference type="ARBA" id="ARBA00022679"/>
    </source>
</evidence>
<comment type="subcellular location">
    <subcellularLocation>
        <location evidence="1">Membrane</location>
    </subcellularLocation>
</comment>
<evidence type="ECO:0000256" key="4">
    <source>
        <dbReference type="ARBA" id="ARBA00023136"/>
    </source>
</evidence>
<dbReference type="PANTHER" id="PTHR12563">
    <property type="entry name" value="GLYCEROL-3-PHOSPHATE ACYLTRANSFERASE"/>
    <property type="match status" value="1"/>
</dbReference>
<comment type="similarity">
    <text evidence="2">Belongs to the GPAT/DAPAT family.</text>
</comment>
<feature type="region of interest" description="Disordered" evidence="6">
    <location>
        <begin position="1"/>
        <end position="74"/>
    </location>
</feature>
<dbReference type="InterPro" id="IPR002123">
    <property type="entry name" value="Plipid/glycerol_acylTrfase"/>
</dbReference>
<keyword evidence="3" id="KW-0808">Transferase</keyword>
<evidence type="ECO:0000256" key="2">
    <source>
        <dbReference type="ARBA" id="ARBA00007937"/>
    </source>
</evidence>
<name>A0AAW0X659_CHEQU</name>
<dbReference type="Proteomes" id="UP001445076">
    <property type="component" value="Unassembled WGS sequence"/>
</dbReference>
<comment type="caution">
    <text evidence="8">The sequence shown here is derived from an EMBL/GenBank/DDBJ whole genome shotgun (WGS) entry which is preliminary data.</text>
</comment>
<dbReference type="GO" id="GO:0008654">
    <property type="term" value="P:phospholipid biosynthetic process"/>
    <property type="evidence" value="ECO:0007669"/>
    <property type="project" value="TreeGrafter"/>
</dbReference>
<dbReference type="AlphaFoldDB" id="A0AAW0X659"/>
<dbReference type="CDD" id="cd07993">
    <property type="entry name" value="LPLAT_DHAPAT-like"/>
    <property type="match status" value="1"/>
</dbReference>
<dbReference type="GO" id="GO:0006631">
    <property type="term" value="P:fatty acid metabolic process"/>
    <property type="evidence" value="ECO:0007669"/>
    <property type="project" value="TreeGrafter"/>
</dbReference>
<feature type="compositionally biased region" description="Polar residues" evidence="6">
    <location>
        <begin position="15"/>
        <end position="32"/>
    </location>
</feature>
<dbReference type="PANTHER" id="PTHR12563:SF23">
    <property type="entry name" value="BCDNA.GH07066"/>
    <property type="match status" value="1"/>
</dbReference>
<keyword evidence="9" id="KW-1185">Reference proteome</keyword>
<evidence type="ECO:0000256" key="6">
    <source>
        <dbReference type="SAM" id="MobiDB-lite"/>
    </source>
</evidence>
<keyword evidence="4" id="KW-0472">Membrane</keyword>
<dbReference type="SMART" id="SM00563">
    <property type="entry name" value="PlsC"/>
    <property type="match status" value="1"/>
</dbReference>